<proteinExistence type="predicted"/>
<dbReference type="EMBL" id="LR031572">
    <property type="protein sequence ID" value="VDC83281.1"/>
    <property type="molecule type" value="Genomic_DNA"/>
</dbReference>
<gene>
    <name evidence="1" type="ORF">BRAA03T14499Z</name>
</gene>
<dbReference type="AlphaFoldDB" id="A0A3P6AGD9"/>
<evidence type="ECO:0000313" key="1">
    <source>
        <dbReference type="EMBL" id="VDC83281.1"/>
    </source>
</evidence>
<accession>A0A3P6AGD9</accession>
<organism evidence="1">
    <name type="scientific">Brassica campestris</name>
    <name type="common">Field mustard</name>
    <dbReference type="NCBI Taxonomy" id="3711"/>
    <lineage>
        <taxon>Eukaryota</taxon>
        <taxon>Viridiplantae</taxon>
        <taxon>Streptophyta</taxon>
        <taxon>Embryophyta</taxon>
        <taxon>Tracheophyta</taxon>
        <taxon>Spermatophyta</taxon>
        <taxon>Magnoliopsida</taxon>
        <taxon>eudicotyledons</taxon>
        <taxon>Gunneridae</taxon>
        <taxon>Pentapetalae</taxon>
        <taxon>rosids</taxon>
        <taxon>malvids</taxon>
        <taxon>Brassicales</taxon>
        <taxon>Brassicaceae</taxon>
        <taxon>Brassiceae</taxon>
        <taxon>Brassica</taxon>
    </lineage>
</organism>
<reference evidence="1" key="1">
    <citation type="submission" date="2018-11" db="EMBL/GenBank/DDBJ databases">
        <authorList>
            <consortium name="Genoscope - CEA"/>
            <person name="William W."/>
        </authorList>
    </citation>
    <scope>NUCLEOTIDE SEQUENCE</scope>
</reference>
<sequence>MRQFCSSSCQAPKKLETSHFYLFQYLSKQPGTMCFLLFQPCYMQSKTISGSQCYYCSQCSCICCCYCNHHHHVFYL</sequence>
<protein>
    <submittedName>
        <fullName evidence="1">Uncharacterized protein</fullName>
    </submittedName>
</protein>
<name>A0A3P6AGD9_BRACM</name>